<evidence type="ECO:0000313" key="8">
    <source>
        <dbReference type="EMBL" id="OGK48474.1"/>
    </source>
</evidence>
<evidence type="ECO:0000313" key="9">
    <source>
        <dbReference type="Proteomes" id="UP000177141"/>
    </source>
</evidence>
<reference evidence="8 9" key="1">
    <citation type="journal article" date="2016" name="Nat. Commun.">
        <title>Thousands of microbial genomes shed light on interconnected biogeochemical processes in an aquifer system.</title>
        <authorList>
            <person name="Anantharaman K."/>
            <person name="Brown C.T."/>
            <person name="Hug L.A."/>
            <person name="Sharon I."/>
            <person name="Castelle C.J."/>
            <person name="Probst A.J."/>
            <person name="Thomas B.C."/>
            <person name="Singh A."/>
            <person name="Wilkins M.J."/>
            <person name="Karaoz U."/>
            <person name="Brodie E.L."/>
            <person name="Williams K.H."/>
            <person name="Hubbard S.S."/>
            <person name="Banfield J.F."/>
        </authorList>
    </citation>
    <scope>NUCLEOTIDE SEQUENCE [LARGE SCALE GENOMIC DNA]</scope>
</reference>
<dbReference type="GO" id="GO:0015935">
    <property type="term" value="C:small ribosomal subunit"/>
    <property type="evidence" value="ECO:0007669"/>
    <property type="project" value="InterPro"/>
</dbReference>
<evidence type="ECO:0000256" key="3">
    <source>
        <dbReference type="ARBA" id="ARBA00022884"/>
    </source>
</evidence>
<organism evidence="8 9">
    <name type="scientific">Candidatus Roizmanbacteria bacterium RIFCSPLOWO2_01_FULL_38_12</name>
    <dbReference type="NCBI Taxonomy" id="1802061"/>
    <lineage>
        <taxon>Bacteria</taxon>
        <taxon>Candidatus Roizmaniibacteriota</taxon>
    </lineage>
</organism>
<dbReference type="GO" id="GO:0003735">
    <property type="term" value="F:structural constituent of ribosome"/>
    <property type="evidence" value="ECO:0007669"/>
    <property type="project" value="InterPro"/>
</dbReference>
<name>A0A1F7IYM2_9BACT</name>
<evidence type="ECO:0000256" key="2">
    <source>
        <dbReference type="ARBA" id="ARBA00022730"/>
    </source>
</evidence>
<proteinExistence type="inferred from homology"/>
<dbReference type="GO" id="GO:0006412">
    <property type="term" value="P:translation"/>
    <property type="evidence" value="ECO:0007669"/>
    <property type="project" value="UniProtKB-UniRule"/>
</dbReference>
<dbReference type="SUPFAM" id="SSF47973">
    <property type="entry name" value="Ribosomal protein S7"/>
    <property type="match status" value="1"/>
</dbReference>
<dbReference type="PIRSF" id="PIRSF002122">
    <property type="entry name" value="RPS7p_RPS7a_RPS5e_RPS7o"/>
    <property type="match status" value="1"/>
</dbReference>
<dbReference type="NCBIfam" id="TIGR01029">
    <property type="entry name" value="rpsG_bact"/>
    <property type="match status" value="1"/>
</dbReference>
<keyword evidence="4 6" id="KW-0689">Ribosomal protein</keyword>
<dbReference type="STRING" id="1802061.A3A93_02560"/>
<comment type="similarity">
    <text evidence="1 6">Belongs to the universal ribosomal protein uS7 family.</text>
</comment>
<evidence type="ECO:0000256" key="6">
    <source>
        <dbReference type="HAMAP-Rule" id="MF_00480"/>
    </source>
</evidence>
<dbReference type="HAMAP" id="MF_00480_B">
    <property type="entry name" value="Ribosomal_uS7_B"/>
    <property type="match status" value="1"/>
</dbReference>
<dbReference type="InterPro" id="IPR005717">
    <property type="entry name" value="Ribosomal_uS7_bac/org-type"/>
</dbReference>
<dbReference type="GO" id="GO:0019843">
    <property type="term" value="F:rRNA binding"/>
    <property type="evidence" value="ECO:0007669"/>
    <property type="project" value="UniProtKB-UniRule"/>
</dbReference>
<feature type="domain" description="Small ribosomal subunit protein uS7" evidence="7">
    <location>
        <begin position="3"/>
        <end position="150"/>
    </location>
</feature>
<dbReference type="InterPro" id="IPR023798">
    <property type="entry name" value="Ribosomal_uS7_dom"/>
</dbReference>
<dbReference type="Pfam" id="PF00177">
    <property type="entry name" value="Ribosomal_S7"/>
    <property type="match status" value="1"/>
</dbReference>
<dbReference type="Proteomes" id="UP000177141">
    <property type="component" value="Unassembled WGS sequence"/>
</dbReference>
<keyword evidence="3 6" id="KW-0694">RNA-binding</keyword>
<dbReference type="InterPro" id="IPR036823">
    <property type="entry name" value="Ribosomal_uS7_dom_sf"/>
</dbReference>
<keyword evidence="5 6" id="KW-0687">Ribonucleoprotein</keyword>
<keyword evidence="6" id="KW-0820">tRNA-binding</keyword>
<dbReference type="EMBL" id="MGAL01000015">
    <property type="protein sequence ID" value="OGK48474.1"/>
    <property type="molecule type" value="Genomic_DNA"/>
</dbReference>
<evidence type="ECO:0000256" key="4">
    <source>
        <dbReference type="ARBA" id="ARBA00022980"/>
    </source>
</evidence>
<dbReference type="InterPro" id="IPR000235">
    <property type="entry name" value="Ribosomal_uS7"/>
</dbReference>
<sequence>MPRHQYKKRKAMSDPVYESFEVEKLISYIMEDGKKSVARDIVYTMLIKLKKNENDALLTLNKAISNVMPDREVRPRRLGGASYLIPTEIQKSRRLYLALNWIINAAQGKSNKEFHSFSDKLTAEVIEASKNQGNAVAKKQQTEKLAEQNKAFAHLKW</sequence>
<comment type="subunit">
    <text evidence="6">Part of the 30S ribosomal subunit. Contacts proteins S9 and S11.</text>
</comment>
<dbReference type="Gene3D" id="1.10.455.10">
    <property type="entry name" value="Ribosomal protein S7 domain"/>
    <property type="match status" value="1"/>
</dbReference>
<dbReference type="AlphaFoldDB" id="A0A1F7IYM2"/>
<evidence type="ECO:0000256" key="5">
    <source>
        <dbReference type="ARBA" id="ARBA00023274"/>
    </source>
</evidence>
<comment type="caution">
    <text evidence="8">The sequence shown here is derived from an EMBL/GenBank/DDBJ whole genome shotgun (WGS) entry which is preliminary data.</text>
</comment>
<evidence type="ECO:0000256" key="1">
    <source>
        <dbReference type="ARBA" id="ARBA00007151"/>
    </source>
</evidence>
<gene>
    <name evidence="6" type="primary">rpsG</name>
    <name evidence="8" type="ORF">A3A93_02560</name>
</gene>
<evidence type="ECO:0000259" key="7">
    <source>
        <dbReference type="Pfam" id="PF00177"/>
    </source>
</evidence>
<comment type="function">
    <text evidence="6">One of the primary rRNA binding proteins, it binds directly to 16S rRNA where it nucleates assembly of the head domain of the 30S subunit. Is located at the subunit interface close to the decoding center, probably blocks exit of the E-site tRNA.</text>
</comment>
<dbReference type="GO" id="GO:0000049">
    <property type="term" value="F:tRNA binding"/>
    <property type="evidence" value="ECO:0007669"/>
    <property type="project" value="UniProtKB-UniRule"/>
</dbReference>
<protein>
    <recommendedName>
        <fullName evidence="6">Small ribosomal subunit protein uS7</fullName>
    </recommendedName>
</protein>
<keyword evidence="2 6" id="KW-0699">rRNA-binding</keyword>
<dbReference type="PANTHER" id="PTHR11205">
    <property type="entry name" value="RIBOSOMAL PROTEIN S7"/>
    <property type="match status" value="1"/>
</dbReference>
<accession>A0A1F7IYM2</accession>